<feature type="domain" description="ABC transporter" evidence="7">
    <location>
        <begin position="150"/>
        <end position="201"/>
    </location>
</feature>
<dbReference type="PANTHER" id="PTHR43386:SF1">
    <property type="entry name" value="D,D-DIPEPTIDE TRANSPORT SYSTEM PERMEASE PROTEIN DDPC-RELATED"/>
    <property type="match status" value="1"/>
</dbReference>
<dbReference type="EMBL" id="JAAIKC010000005">
    <property type="protein sequence ID" value="NEW07347.1"/>
    <property type="molecule type" value="Genomic_DNA"/>
</dbReference>
<dbReference type="CDD" id="cd06261">
    <property type="entry name" value="TM_PBP2"/>
    <property type="match status" value="1"/>
</dbReference>
<dbReference type="SUPFAM" id="SSF52540">
    <property type="entry name" value="P-loop containing nucleoside triphosphate hydrolases"/>
    <property type="match status" value="1"/>
</dbReference>
<dbReference type="PANTHER" id="PTHR43386">
    <property type="entry name" value="OLIGOPEPTIDE TRANSPORT SYSTEM PERMEASE PROTEIN APPC"/>
    <property type="match status" value="1"/>
</dbReference>
<proteinExistence type="predicted"/>
<dbReference type="InterPro" id="IPR000515">
    <property type="entry name" value="MetI-like"/>
</dbReference>
<accession>A0A6G4A125</accession>
<evidence type="ECO:0000256" key="6">
    <source>
        <dbReference type="ARBA" id="ARBA00023136"/>
    </source>
</evidence>
<evidence type="ECO:0000256" key="4">
    <source>
        <dbReference type="ARBA" id="ARBA00022692"/>
    </source>
</evidence>
<keyword evidence="4" id="KW-0812">Transmembrane</keyword>
<evidence type="ECO:0000259" key="7">
    <source>
        <dbReference type="Pfam" id="PF00005"/>
    </source>
</evidence>
<dbReference type="GO" id="GO:0005886">
    <property type="term" value="C:plasma membrane"/>
    <property type="evidence" value="ECO:0007669"/>
    <property type="project" value="UniProtKB-SubCell"/>
</dbReference>
<dbReference type="InterPro" id="IPR050366">
    <property type="entry name" value="BP-dependent_transpt_permease"/>
</dbReference>
<keyword evidence="8" id="KW-0547">Nucleotide-binding</keyword>
<organism evidence="8">
    <name type="scientific">Paenibacillus sp. SYP-B3998</name>
    <dbReference type="NCBI Taxonomy" id="2678564"/>
    <lineage>
        <taxon>Bacteria</taxon>
        <taxon>Bacillati</taxon>
        <taxon>Bacillota</taxon>
        <taxon>Bacilli</taxon>
        <taxon>Bacillales</taxon>
        <taxon>Paenibacillaceae</taxon>
        <taxon>Paenibacillus</taxon>
    </lineage>
</organism>
<dbReference type="InterPro" id="IPR003439">
    <property type="entry name" value="ABC_transporter-like_ATP-bd"/>
</dbReference>
<dbReference type="Pfam" id="PF00005">
    <property type="entry name" value="ABC_tran"/>
    <property type="match status" value="1"/>
</dbReference>
<evidence type="ECO:0000256" key="1">
    <source>
        <dbReference type="ARBA" id="ARBA00004651"/>
    </source>
</evidence>
<dbReference type="InterPro" id="IPR035906">
    <property type="entry name" value="MetI-like_sf"/>
</dbReference>
<keyword evidence="3" id="KW-1003">Cell membrane</keyword>
<keyword evidence="8" id="KW-0067">ATP-binding</keyword>
<dbReference type="GO" id="GO:0016887">
    <property type="term" value="F:ATP hydrolysis activity"/>
    <property type="evidence" value="ECO:0007669"/>
    <property type="project" value="InterPro"/>
</dbReference>
<dbReference type="Gene3D" id="3.40.50.300">
    <property type="entry name" value="P-loop containing nucleotide triphosphate hydrolases"/>
    <property type="match status" value="1"/>
</dbReference>
<evidence type="ECO:0000256" key="3">
    <source>
        <dbReference type="ARBA" id="ARBA00022475"/>
    </source>
</evidence>
<keyword evidence="6" id="KW-0472">Membrane</keyword>
<evidence type="ECO:0000313" key="8">
    <source>
        <dbReference type="EMBL" id="NEW07347.1"/>
    </source>
</evidence>
<keyword evidence="2" id="KW-0813">Transport</keyword>
<reference evidence="8" key="1">
    <citation type="submission" date="2020-02" db="EMBL/GenBank/DDBJ databases">
        <authorList>
            <person name="Shen X.-R."/>
            <person name="Zhang Y.-X."/>
        </authorList>
    </citation>
    <scope>NUCLEOTIDE SEQUENCE</scope>
    <source>
        <strain evidence="8">SYP-B3998</strain>
    </source>
</reference>
<dbReference type="SUPFAM" id="SSF161098">
    <property type="entry name" value="MetI-like"/>
    <property type="match status" value="1"/>
</dbReference>
<evidence type="ECO:0000256" key="5">
    <source>
        <dbReference type="ARBA" id="ARBA00022989"/>
    </source>
</evidence>
<keyword evidence="5" id="KW-1133">Transmembrane helix</keyword>
<comment type="subcellular location">
    <subcellularLocation>
        <location evidence="1">Cell membrane</location>
        <topology evidence="1">Multi-pass membrane protein</topology>
    </subcellularLocation>
</comment>
<dbReference type="GO" id="GO:0005524">
    <property type="term" value="F:ATP binding"/>
    <property type="evidence" value="ECO:0007669"/>
    <property type="project" value="UniProtKB-KW"/>
</dbReference>
<gene>
    <name evidence="8" type="ORF">GK047_15190</name>
</gene>
<dbReference type="RefSeq" id="WP_163948160.1">
    <property type="nucleotide sequence ID" value="NZ_JAAIKC010000005.1"/>
</dbReference>
<dbReference type="InterPro" id="IPR027417">
    <property type="entry name" value="P-loop_NTPase"/>
</dbReference>
<sequence length="212" mass="22912">MRIIVTPQMCGKTFYILRKHLLPFLWPLLRTKLILSFRQAVAMEASLSFLGIGDPNHPSWGKMLQLAFSSNETWLTESWQWTVIPPTLSILLVTIGLALLGEKTIPLSTMEKETGMKRKALTQAPAIVGLTGGAITADQLSVSYGNHTILQPVSFEITAGSVTALIGESGSGKTTLGRALYGLQPKESVIGTVLIGGKSIYGSGPKGTMKRW</sequence>
<dbReference type="AlphaFoldDB" id="A0A6G4A125"/>
<comment type="caution">
    <text evidence="8">The sequence shown here is derived from an EMBL/GenBank/DDBJ whole genome shotgun (WGS) entry which is preliminary data.</text>
</comment>
<evidence type="ECO:0000256" key="2">
    <source>
        <dbReference type="ARBA" id="ARBA00022448"/>
    </source>
</evidence>
<name>A0A6G4A125_9BACL</name>
<dbReference type="GO" id="GO:0055085">
    <property type="term" value="P:transmembrane transport"/>
    <property type="evidence" value="ECO:0007669"/>
    <property type="project" value="InterPro"/>
</dbReference>
<protein>
    <submittedName>
        <fullName evidence="8">ATP-binding cassette domain-containing protein</fullName>
    </submittedName>
</protein>